<dbReference type="EMBL" id="ML119885">
    <property type="protein sequence ID" value="RPA72008.1"/>
    <property type="molecule type" value="Genomic_DNA"/>
</dbReference>
<evidence type="ECO:0000313" key="1">
    <source>
        <dbReference type="EMBL" id="RPA72008.1"/>
    </source>
</evidence>
<proteinExistence type="predicted"/>
<keyword evidence="2" id="KW-1185">Reference proteome</keyword>
<protein>
    <submittedName>
        <fullName evidence="1">Uncharacterized protein</fullName>
    </submittedName>
</protein>
<sequence length="302" mass="34500">MFSHDTLYAAILIPLTRFSLFNETDASAFPSVPESFSGPSVGPPNAGSPLYGFVRGDMPGSMSYYGGYASIGTDKISLLDCAGNHKSNGDDDLFALLDLNASLNYGRNGPQPWWNETQLRANQAKSVTHVKDRFWECLETNKKGVGVRLQECLCMELRDLDPSNPFTYPMQLSPRAYDTDSPSEQYEQYWKFMNRLLCVSNDGLDSMSPFYDFMSYFPFPGQEHRRPSACKDLDKYDEYDAFKARFYRDGEDAMPALYEAWVKRYITEVKYYWSSPSRLEAHERLCKYFEGRGTTGCKLLKT</sequence>
<dbReference type="Proteomes" id="UP000275078">
    <property type="component" value="Unassembled WGS sequence"/>
</dbReference>
<dbReference type="AlphaFoldDB" id="A0A3N4HGR5"/>
<name>A0A3N4HGR5_ASCIM</name>
<accession>A0A3N4HGR5</accession>
<gene>
    <name evidence="1" type="ORF">BJ508DRAFT_315098</name>
</gene>
<organism evidence="1 2">
    <name type="scientific">Ascobolus immersus RN42</name>
    <dbReference type="NCBI Taxonomy" id="1160509"/>
    <lineage>
        <taxon>Eukaryota</taxon>
        <taxon>Fungi</taxon>
        <taxon>Dikarya</taxon>
        <taxon>Ascomycota</taxon>
        <taxon>Pezizomycotina</taxon>
        <taxon>Pezizomycetes</taxon>
        <taxon>Pezizales</taxon>
        <taxon>Ascobolaceae</taxon>
        <taxon>Ascobolus</taxon>
    </lineage>
</organism>
<reference evidence="1 2" key="1">
    <citation type="journal article" date="2018" name="Nat. Ecol. Evol.">
        <title>Pezizomycetes genomes reveal the molecular basis of ectomycorrhizal truffle lifestyle.</title>
        <authorList>
            <person name="Murat C."/>
            <person name="Payen T."/>
            <person name="Noel B."/>
            <person name="Kuo A."/>
            <person name="Morin E."/>
            <person name="Chen J."/>
            <person name="Kohler A."/>
            <person name="Krizsan K."/>
            <person name="Balestrini R."/>
            <person name="Da Silva C."/>
            <person name="Montanini B."/>
            <person name="Hainaut M."/>
            <person name="Levati E."/>
            <person name="Barry K.W."/>
            <person name="Belfiori B."/>
            <person name="Cichocki N."/>
            <person name="Clum A."/>
            <person name="Dockter R.B."/>
            <person name="Fauchery L."/>
            <person name="Guy J."/>
            <person name="Iotti M."/>
            <person name="Le Tacon F."/>
            <person name="Lindquist E.A."/>
            <person name="Lipzen A."/>
            <person name="Malagnac F."/>
            <person name="Mello A."/>
            <person name="Molinier V."/>
            <person name="Miyauchi S."/>
            <person name="Poulain J."/>
            <person name="Riccioni C."/>
            <person name="Rubini A."/>
            <person name="Sitrit Y."/>
            <person name="Splivallo R."/>
            <person name="Traeger S."/>
            <person name="Wang M."/>
            <person name="Zifcakova L."/>
            <person name="Wipf D."/>
            <person name="Zambonelli A."/>
            <person name="Paolocci F."/>
            <person name="Nowrousian M."/>
            <person name="Ottonello S."/>
            <person name="Baldrian P."/>
            <person name="Spatafora J.W."/>
            <person name="Henrissat B."/>
            <person name="Nagy L.G."/>
            <person name="Aury J.M."/>
            <person name="Wincker P."/>
            <person name="Grigoriev I.V."/>
            <person name="Bonfante P."/>
            <person name="Martin F.M."/>
        </authorList>
    </citation>
    <scope>NUCLEOTIDE SEQUENCE [LARGE SCALE GENOMIC DNA]</scope>
    <source>
        <strain evidence="1 2">RN42</strain>
    </source>
</reference>
<evidence type="ECO:0000313" key="2">
    <source>
        <dbReference type="Proteomes" id="UP000275078"/>
    </source>
</evidence>